<protein>
    <submittedName>
        <fullName evidence="1">Uncharacterized protein</fullName>
    </submittedName>
</protein>
<organism evidence="1 2">
    <name type="scientific">Vaccinium darrowii</name>
    <dbReference type="NCBI Taxonomy" id="229202"/>
    <lineage>
        <taxon>Eukaryota</taxon>
        <taxon>Viridiplantae</taxon>
        <taxon>Streptophyta</taxon>
        <taxon>Embryophyta</taxon>
        <taxon>Tracheophyta</taxon>
        <taxon>Spermatophyta</taxon>
        <taxon>Magnoliopsida</taxon>
        <taxon>eudicotyledons</taxon>
        <taxon>Gunneridae</taxon>
        <taxon>Pentapetalae</taxon>
        <taxon>asterids</taxon>
        <taxon>Ericales</taxon>
        <taxon>Ericaceae</taxon>
        <taxon>Vaccinioideae</taxon>
        <taxon>Vaccinieae</taxon>
        <taxon>Vaccinium</taxon>
    </lineage>
</organism>
<sequence>MAADQAVASSNAIRSEVLCGRPAVDTRLEEEQIGLVQWAQHCIKKGKLDRVIDPYLCGQIAPRSLKSFVELANSCLHRGQKSRPTMAEVLGSLVFALLSQQKGRTEGIITKAFHTMDRWLRERKDNGYSRGQSKDVTHGSDESSVPQLCSHSSLHGEGFRMLVGRDGSSDRAEANLSPYPLEFAFGSEDGPGIEEFQIIGKARPGYQLLGCGFPVRGTSHCIFQWIRHLQDGTRQYIEGATFAEYLVTADDVDKLIAVECIPMDDRGRQGNLVRHFANGLNKITCDPDMQLEIDAYISKGEATFSILLLFQQMDSSETWEPTTLILKQSGYQIKDSKSPDTLIAEKFPKDLSIKIPNGLSTQFVLTCSNGYSYLLSTYNDVRLRDTLVLTMRMFQRRWMKRRKGRAETLLFLV</sequence>
<dbReference type="EMBL" id="CM037155">
    <property type="protein sequence ID" value="KAH7848035.1"/>
    <property type="molecule type" value="Genomic_DNA"/>
</dbReference>
<proteinExistence type="predicted"/>
<evidence type="ECO:0000313" key="1">
    <source>
        <dbReference type="EMBL" id="KAH7848035.1"/>
    </source>
</evidence>
<name>A0ACB7Y508_9ERIC</name>
<dbReference type="Proteomes" id="UP000828048">
    <property type="component" value="Chromosome 5"/>
</dbReference>
<comment type="caution">
    <text evidence="1">The sequence shown here is derived from an EMBL/GenBank/DDBJ whole genome shotgun (WGS) entry which is preliminary data.</text>
</comment>
<evidence type="ECO:0000313" key="2">
    <source>
        <dbReference type="Proteomes" id="UP000828048"/>
    </source>
</evidence>
<reference evidence="1 2" key="1">
    <citation type="journal article" date="2021" name="Hortic Res">
        <title>High-quality reference genome and annotation aids understanding of berry development for evergreen blueberry (Vaccinium darrowii).</title>
        <authorList>
            <person name="Yu J."/>
            <person name="Hulse-Kemp A.M."/>
            <person name="Babiker E."/>
            <person name="Staton M."/>
        </authorList>
    </citation>
    <scope>NUCLEOTIDE SEQUENCE [LARGE SCALE GENOMIC DNA]</scope>
    <source>
        <strain evidence="2">cv. NJ 8807/NJ 8810</strain>
        <tissue evidence="1">Young leaf</tissue>
    </source>
</reference>
<accession>A0ACB7Y508</accession>
<gene>
    <name evidence="1" type="ORF">Vadar_033068</name>
</gene>
<keyword evidence="2" id="KW-1185">Reference proteome</keyword>